<dbReference type="SUPFAM" id="SSF69322">
    <property type="entry name" value="Tricorn protease domain 2"/>
    <property type="match status" value="1"/>
</dbReference>
<dbReference type="EMBL" id="JAEANY010000002">
    <property type="protein sequence ID" value="MBH5322037.1"/>
    <property type="molecule type" value="Genomic_DNA"/>
</dbReference>
<dbReference type="SUPFAM" id="SSF49313">
    <property type="entry name" value="Cadherin-like"/>
    <property type="match status" value="1"/>
</dbReference>
<feature type="signal peptide" evidence="1">
    <location>
        <begin position="1"/>
        <end position="18"/>
    </location>
</feature>
<dbReference type="Proteomes" id="UP000602442">
    <property type="component" value="Unassembled WGS sequence"/>
</dbReference>
<evidence type="ECO:0000313" key="4">
    <source>
        <dbReference type="Proteomes" id="UP000602442"/>
    </source>
</evidence>
<dbReference type="InterPro" id="IPR011042">
    <property type="entry name" value="6-blade_b-propeller_TolB-like"/>
</dbReference>
<gene>
    <name evidence="3" type="ORF">I5L03_05510</name>
</gene>
<organism evidence="3 4">
    <name type="scientific">Aurantiacibacter sediminis</name>
    <dbReference type="NCBI Taxonomy" id="2793064"/>
    <lineage>
        <taxon>Bacteria</taxon>
        <taxon>Pseudomonadati</taxon>
        <taxon>Pseudomonadota</taxon>
        <taxon>Alphaproteobacteria</taxon>
        <taxon>Sphingomonadales</taxon>
        <taxon>Erythrobacteraceae</taxon>
        <taxon>Aurantiacibacter</taxon>
    </lineage>
</organism>
<keyword evidence="4" id="KW-1185">Reference proteome</keyword>
<sequence length="478" mass="50746">MKLTNSKAILCAFSLALASCGGGGSGGGNNGGGGGGGGGGGTANTPPSFTNSNNISFVESTTSTDTRTVVQLSATDVDGDPLTFDFVAGKDAALFSFFGAAGAVGFNDPVSFETPRDANGDNVYEIDVSVSDGTATTRQTLMITITNDRENLLVAEVASGLGQNGHVEYIDDTNELLVVSRNGQVSTVDAQTGAVTDHGVLFSGAVEIEDMVTDGNFTGSGRFFVAFYEGSKLTLSSIRLSDLSERRLWLREGREFFASLGRRGNNILLGLFDNGNFAQSPSIPAGSITEFQFSGNGTDPFATLNLVPRGWGVRSPRLLTSTNLQGWVIDQGASFNELNQADFELGQADANFEWPYRDGLTDLQTPPATYPGTFVSPVLVQEVDTDGAGRWVDASESLQGDTWFGVIVIADTSNNIWTWDRNNNGPLENRNLDFWGDVPEADRPRIVSMDDGDIDVGNATPIYMLGFDGTLYSIDLNP</sequence>
<accession>A0ABS0N267</accession>
<name>A0ABS0N267_9SPHN</name>
<reference evidence="3 4" key="1">
    <citation type="submission" date="2020-11" db="EMBL/GenBank/DDBJ databases">
        <title>Erythrobacter sediminis sp. nov., a marine bacterium from a tidal flat of Garorim Bay.</title>
        <authorList>
            <person name="Kim D."/>
            <person name="Yoo Y."/>
            <person name="Kim J.-J."/>
        </authorList>
    </citation>
    <scope>NUCLEOTIDE SEQUENCE [LARGE SCALE GENOMIC DNA]</scope>
    <source>
        <strain evidence="3 4">JGD-13</strain>
    </source>
</reference>
<dbReference type="PROSITE" id="PS51257">
    <property type="entry name" value="PROKAR_LIPOPROTEIN"/>
    <property type="match status" value="1"/>
</dbReference>
<evidence type="ECO:0000259" key="2">
    <source>
        <dbReference type="PROSITE" id="PS50268"/>
    </source>
</evidence>
<dbReference type="InterPro" id="IPR015919">
    <property type="entry name" value="Cadherin-like_sf"/>
</dbReference>
<proteinExistence type="predicted"/>
<evidence type="ECO:0000256" key="1">
    <source>
        <dbReference type="SAM" id="SignalP"/>
    </source>
</evidence>
<dbReference type="InterPro" id="IPR002126">
    <property type="entry name" value="Cadherin-like_dom"/>
</dbReference>
<dbReference type="Gene3D" id="2.120.10.30">
    <property type="entry name" value="TolB, C-terminal domain"/>
    <property type="match status" value="1"/>
</dbReference>
<feature type="domain" description="Cadherin" evidence="2">
    <location>
        <begin position="49"/>
        <end position="158"/>
    </location>
</feature>
<feature type="chain" id="PRO_5045362243" description="Cadherin domain-containing protein" evidence="1">
    <location>
        <begin position="19"/>
        <end position="478"/>
    </location>
</feature>
<dbReference type="PROSITE" id="PS50268">
    <property type="entry name" value="CADHERIN_2"/>
    <property type="match status" value="1"/>
</dbReference>
<dbReference type="Gene3D" id="2.60.40.60">
    <property type="entry name" value="Cadherins"/>
    <property type="match status" value="1"/>
</dbReference>
<protein>
    <recommendedName>
        <fullName evidence="2">Cadherin domain-containing protein</fullName>
    </recommendedName>
</protein>
<keyword evidence="1" id="KW-0732">Signal</keyword>
<comment type="caution">
    <text evidence="3">The sequence shown here is derived from an EMBL/GenBank/DDBJ whole genome shotgun (WGS) entry which is preliminary data.</text>
</comment>
<dbReference type="RefSeq" id="WP_197920764.1">
    <property type="nucleotide sequence ID" value="NZ_CAWPTA010000007.1"/>
</dbReference>
<evidence type="ECO:0000313" key="3">
    <source>
        <dbReference type="EMBL" id="MBH5322037.1"/>
    </source>
</evidence>